<proteinExistence type="inferred from homology"/>
<evidence type="ECO:0000259" key="5">
    <source>
        <dbReference type="PROSITE" id="PS50931"/>
    </source>
</evidence>
<dbReference type="InterPro" id="IPR036388">
    <property type="entry name" value="WH-like_DNA-bd_sf"/>
</dbReference>
<name>A0ABX5PK02_9GAMM</name>
<dbReference type="GO" id="GO:0003677">
    <property type="term" value="F:DNA binding"/>
    <property type="evidence" value="ECO:0007669"/>
    <property type="project" value="UniProtKB-KW"/>
</dbReference>
<organism evidence="6 7">
    <name type="scientific">Shewanella chilikensis</name>
    <dbReference type="NCBI Taxonomy" id="558541"/>
    <lineage>
        <taxon>Bacteria</taxon>
        <taxon>Pseudomonadati</taxon>
        <taxon>Pseudomonadota</taxon>
        <taxon>Gammaproteobacteria</taxon>
        <taxon>Alteromonadales</taxon>
        <taxon>Shewanellaceae</taxon>
        <taxon>Shewanella</taxon>
    </lineage>
</organism>
<dbReference type="Pfam" id="PF03466">
    <property type="entry name" value="LysR_substrate"/>
    <property type="match status" value="1"/>
</dbReference>
<dbReference type="SUPFAM" id="SSF53850">
    <property type="entry name" value="Periplasmic binding protein-like II"/>
    <property type="match status" value="1"/>
</dbReference>
<dbReference type="InterPro" id="IPR036390">
    <property type="entry name" value="WH_DNA-bd_sf"/>
</dbReference>
<protein>
    <submittedName>
        <fullName evidence="6">DNA-binding transcriptional LysR family regulator</fullName>
    </submittedName>
</protein>
<evidence type="ECO:0000256" key="1">
    <source>
        <dbReference type="ARBA" id="ARBA00009437"/>
    </source>
</evidence>
<dbReference type="InterPro" id="IPR000847">
    <property type="entry name" value="LysR_HTH_N"/>
</dbReference>
<feature type="domain" description="HTH lysR-type" evidence="5">
    <location>
        <begin position="58"/>
        <end position="115"/>
    </location>
</feature>
<dbReference type="CDD" id="cd08422">
    <property type="entry name" value="PBP2_CrgA_like"/>
    <property type="match status" value="1"/>
</dbReference>
<evidence type="ECO:0000313" key="7">
    <source>
        <dbReference type="Proteomes" id="UP000247584"/>
    </source>
</evidence>
<evidence type="ECO:0000256" key="2">
    <source>
        <dbReference type="ARBA" id="ARBA00023015"/>
    </source>
</evidence>
<keyword evidence="3 6" id="KW-0238">DNA-binding</keyword>
<evidence type="ECO:0000256" key="3">
    <source>
        <dbReference type="ARBA" id="ARBA00023125"/>
    </source>
</evidence>
<dbReference type="SUPFAM" id="SSF46785">
    <property type="entry name" value="Winged helix' DNA-binding domain"/>
    <property type="match status" value="1"/>
</dbReference>
<sequence length="381" mass="43457">MTADVTNHIPREPKITLTASLIDIIRLLKFAVVFYNCLSRFIRYPILNPLFHRRNNKMDLNRIQIFAQVVDKGSFTAAAKAMGITKATVSRKIAELEHSTGVQLLLRTTRSLKLTEAGSIYFNKVNKILTDLRSAEDQLSASQQTIRGNLRIVCPIEFGQQALGPVIAKFLEDYPQMQIEAELTNRKVDMVEEGIDVMFHVQGLDDPRLENFRLINAHKMLMASPEYLQKFGTPASPDELLKHKGIRLASPYIDGNWRIFDGKQWQEIIPDSRLQVNNITLAREAAIDGLGIASLPMMIAYDALQRGDLLPILQDFPMEHVTVNLIYPKRAYLPRKCRTFIEYFYEALFQRWGNLVLDTPPYVIPPENLAQMTPTNICCDH</sequence>
<evidence type="ECO:0000256" key="4">
    <source>
        <dbReference type="ARBA" id="ARBA00023163"/>
    </source>
</evidence>
<reference evidence="6 7" key="1">
    <citation type="submission" date="2018-06" db="EMBL/GenBank/DDBJ databases">
        <title>Genomic Encyclopedia of Type Strains, Phase III (KMG-III): the genomes of soil and plant-associated and newly described type strains.</title>
        <authorList>
            <person name="Whitman W."/>
        </authorList>
    </citation>
    <scope>NUCLEOTIDE SEQUENCE [LARGE SCALE GENOMIC DNA]</scope>
    <source>
        <strain evidence="6 7">JC5</strain>
    </source>
</reference>
<dbReference type="InterPro" id="IPR005119">
    <property type="entry name" value="LysR_subst-bd"/>
</dbReference>
<dbReference type="InterPro" id="IPR058163">
    <property type="entry name" value="LysR-type_TF_proteobact-type"/>
</dbReference>
<accession>A0ABX5PK02</accession>
<dbReference type="Gene3D" id="1.10.10.10">
    <property type="entry name" value="Winged helix-like DNA-binding domain superfamily/Winged helix DNA-binding domain"/>
    <property type="match status" value="1"/>
</dbReference>
<dbReference type="PANTHER" id="PTHR30537">
    <property type="entry name" value="HTH-TYPE TRANSCRIPTIONAL REGULATOR"/>
    <property type="match status" value="1"/>
</dbReference>
<dbReference type="PROSITE" id="PS50931">
    <property type="entry name" value="HTH_LYSR"/>
    <property type="match status" value="1"/>
</dbReference>
<dbReference type="EMBL" id="QJSY01000030">
    <property type="protein sequence ID" value="PYE56732.1"/>
    <property type="molecule type" value="Genomic_DNA"/>
</dbReference>
<comment type="caution">
    <text evidence="6">The sequence shown here is derived from an EMBL/GenBank/DDBJ whole genome shotgun (WGS) entry which is preliminary data.</text>
</comment>
<gene>
    <name evidence="6" type="ORF">C8J23_13049</name>
</gene>
<keyword evidence="7" id="KW-1185">Reference proteome</keyword>
<dbReference type="Pfam" id="PF00126">
    <property type="entry name" value="HTH_1"/>
    <property type="match status" value="1"/>
</dbReference>
<keyword evidence="2" id="KW-0805">Transcription regulation</keyword>
<comment type="similarity">
    <text evidence="1">Belongs to the LysR transcriptional regulatory family.</text>
</comment>
<dbReference type="Proteomes" id="UP000247584">
    <property type="component" value="Unassembled WGS sequence"/>
</dbReference>
<dbReference type="PANTHER" id="PTHR30537:SF68">
    <property type="entry name" value="TRANSCRIPTIONAL REGULATOR-RELATED"/>
    <property type="match status" value="1"/>
</dbReference>
<evidence type="ECO:0000313" key="6">
    <source>
        <dbReference type="EMBL" id="PYE56732.1"/>
    </source>
</evidence>
<dbReference type="Gene3D" id="3.40.190.290">
    <property type="match status" value="1"/>
</dbReference>
<keyword evidence="4" id="KW-0804">Transcription</keyword>